<name>A0A8D5A5B4_9FIRM</name>
<evidence type="ECO:0000256" key="2">
    <source>
        <dbReference type="ARBA" id="ARBA00022679"/>
    </source>
</evidence>
<dbReference type="GO" id="GO:0009423">
    <property type="term" value="P:chorismate biosynthetic process"/>
    <property type="evidence" value="ECO:0007669"/>
    <property type="project" value="UniProtKB-UniRule"/>
</dbReference>
<dbReference type="Proteomes" id="UP000320585">
    <property type="component" value="Chromosome"/>
</dbReference>
<keyword evidence="10" id="KW-1185">Reference proteome</keyword>
<comment type="subunit">
    <text evidence="7">Monomer.</text>
</comment>
<reference evidence="10" key="1">
    <citation type="submission" date="2019-05" db="EMBL/GenBank/DDBJ databases">
        <title>Complete genome sequencing of Dialister sp. strain 5BBH33.</title>
        <authorList>
            <person name="Sakamoto M."/>
            <person name="Murakami T."/>
            <person name="Mori H."/>
        </authorList>
    </citation>
    <scope>NUCLEOTIDE SEQUENCE [LARGE SCALE GENOMIC DNA]</scope>
    <source>
        <strain evidence="10">5BBH33</strain>
    </source>
</reference>
<feature type="binding site" evidence="7">
    <location>
        <begin position="13"/>
        <end position="18"/>
    </location>
    <ligand>
        <name>ATP</name>
        <dbReference type="ChEBI" id="CHEBI:30616"/>
    </ligand>
</feature>
<evidence type="ECO:0000256" key="4">
    <source>
        <dbReference type="ARBA" id="ARBA00022777"/>
    </source>
</evidence>
<feature type="binding site" evidence="7">
    <location>
        <position position="81"/>
    </location>
    <ligand>
        <name>substrate</name>
    </ligand>
</feature>
<dbReference type="AlphaFoldDB" id="A0A8D5A5B4"/>
<keyword evidence="4 7" id="KW-0418">Kinase</keyword>
<feature type="binding site" evidence="7">
    <location>
        <position position="35"/>
    </location>
    <ligand>
        <name>substrate</name>
    </ligand>
</feature>
<dbReference type="Pfam" id="PF01202">
    <property type="entry name" value="SKI"/>
    <property type="match status" value="1"/>
</dbReference>
<evidence type="ECO:0000256" key="8">
    <source>
        <dbReference type="SAM" id="MobiDB-lite"/>
    </source>
</evidence>
<dbReference type="PRINTS" id="PR01100">
    <property type="entry name" value="SHIKIMTKNASE"/>
</dbReference>
<evidence type="ECO:0000256" key="6">
    <source>
        <dbReference type="ARBA" id="ARBA00023141"/>
    </source>
</evidence>
<dbReference type="SUPFAM" id="SSF52540">
    <property type="entry name" value="P-loop containing nucleoside triphosphate hydrolases"/>
    <property type="match status" value="1"/>
</dbReference>
<dbReference type="GO" id="GO:0005829">
    <property type="term" value="C:cytosol"/>
    <property type="evidence" value="ECO:0007669"/>
    <property type="project" value="TreeGrafter"/>
</dbReference>
<dbReference type="GO" id="GO:0008652">
    <property type="term" value="P:amino acid biosynthetic process"/>
    <property type="evidence" value="ECO:0007669"/>
    <property type="project" value="UniProtKB-KW"/>
</dbReference>
<evidence type="ECO:0000313" key="9">
    <source>
        <dbReference type="EMBL" id="BBK25779.1"/>
    </source>
</evidence>
<feature type="region of interest" description="Disordered" evidence="8">
    <location>
        <begin position="178"/>
        <end position="207"/>
    </location>
</feature>
<dbReference type="GO" id="GO:0004765">
    <property type="term" value="F:shikimate kinase activity"/>
    <property type="evidence" value="ECO:0007669"/>
    <property type="project" value="UniProtKB-UniRule"/>
</dbReference>
<keyword evidence="6 7" id="KW-0057">Aromatic amino acid biosynthesis</keyword>
<dbReference type="GO" id="GO:0009073">
    <property type="term" value="P:aromatic amino acid family biosynthetic process"/>
    <property type="evidence" value="ECO:0007669"/>
    <property type="project" value="UniProtKB-KW"/>
</dbReference>
<dbReference type="Gene3D" id="3.40.50.300">
    <property type="entry name" value="P-loop containing nucleotide triphosphate hydrolases"/>
    <property type="match status" value="1"/>
</dbReference>
<dbReference type="EMBL" id="AP019697">
    <property type="protein sequence ID" value="BBK25779.1"/>
    <property type="molecule type" value="Genomic_DNA"/>
</dbReference>
<evidence type="ECO:0000313" key="10">
    <source>
        <dbReference type="Proteomes" id="UP000320585"/>
    </source>
</evidence>
<comment type="subcellular location">
    <subcellularLocation>
        <location evidence="7">Cytoplasm</location>
    </subcellularLocation>
</comment>
<comment type="pathway">
    <text evidence="7">Metabolic intermediate biosynthesis; chorismate biosynthesis; chorismate from D-erythrose 4-phosphate and phosphoenolpyruvate: step 5/7.</text>
</comment>
<keyword evidence="7" id="KW-0460">Magnesium</keyword>
<accession>A0A8D5A5B4</accession>
<dbReference type="InterPro" id="IPR000623">
    <property type="entry name" value="Shikimate_kinase/TSH1"/>
</dbReference>
<organism evidence="9 10">
    <name type="scientific">Dialister hominis</name>
    <dbReference type="NCBI Taxonomy" id="2582419"/>
    <lineage>
        <taxon>Bacteria</taxon>
        <taxon>Bacillati</taxon>
        <taxon>Bacillota</taxon>
        <taxon>Negativicutes</taxon>
        <taxon>Veillonellales</taxon>
        <taxon>Veillonellaceae</taxon>
        <taxon>Dialister</taxon>
    </lineage>
</organism>
<dbReference type="RefSeq" id="WP_231939273.1">
    <property type="nucleotide sequence ID" value="NZ_AP019697.1"/>
</dbReference>
<dbReference type="GeneID" id="92716933"/>
<sequence>MKKRNIVLIGPMGTGKSRAARILADGLDWQLADTDRMMEKDTGMRIAEYYQSAGPDAFTAKEKEIINRVRFYHEAVIAMGGNYPMTEEKFHLLSEHGVVILLYAKPFRLAERVRRRIGKRPTMDYSDVDGYVRQMLRKWTKWRDRVDLVINTTNCHPEQTALMIARYIDKHNIGFAARRGPGYPGREEHTEKRERNGRPSSHGRRSQ</sequence>
<comment type="caution">
    <text evidence="7">Lacks conserved residue(s) required for the propagation of feature annotation.</text>
</comment>
<dbReference type="UniPathway" id="UPA00053">
    <property type="reaction ID" value="UER00088"/>
</dbReference>
<evidence type="ECO:0000256" key="3">
    <source>
        <dbReference type="ARBA" id="ARBA00022741"/>
    </source>
</evidence>
<dbReference type="InterPro" id="IPR027417">
    <property type="entry name" value="P-loop_NTPase"/>
</dbReference>
<dbReference type="KEGG" id="dho:Dia5BBH33_17140"/>
<comment type="catalytic activity">
    <reaction evidence="7">
        <text>shikimate + ATP = 3-phosphoshikimate + ADP + H(+)</text>
        <dbReference type="Rhea" id="RHEA:13121"/>
        <dbReference type="ChEBI" id="CHEBI:15378"/>
        <dbReference type="ChEBI" id="CHEBI:30616"/>
        <dbReference type="ChEBI" id="CHEBI:36208"/>
        <dbReference type="ChEBI" id="CHEBI:145989"/>
        <dbReference type="ChEBI" id="CHEBI:456216"/>
        <dbReference type="EC" id="2.7.1.71"/>
    </reaction>
</comment>
<dbReference type="PANTHER" id="PTHR21087:SF16">
    <property type="entry name" value="SHIKIMATE KINASE 1, CHLOROPLASTIC"/>
    <property type="match status" value="1"/>
</dbReference>
<dbReference type="InterPro" id="IPR031322">
    <property type="entry name" value="Shikimate/glucono_kinase"/>
</dbReference>
<comment type="similarity">
    <text evidence="7">Belongs to the shikimate kinase family.</text>
</comment>
<dbReference type="EC" id="2.7.1.71" evidence="7"/>
<keyword evidence="7" id="KW-0479">Metal-binding</keyword>
<dbReference type="PANTHER" id="PTHR21087">
    <property type="entry name" value="SHIKIMATE KINASE"/>
    <property type="match status" value="1"/>
</dbReference>
<evidence type="ECO:0000256" key="7">
    <source>
        <dbReference type="HAMAP-Rule" id="MF_00109"/>
    </source>
</evidence>
<protein>
    <recommendedName>
        <fullName evidence="7">Shikimate kinase</fullName>
        <shortName evidence="7">SK</shortName>
        <ecNumber evidence="7">2.7.1.71</ecNumber>
    </recommendedName>
</protein>
<proteinExistence type="inferred from homology"/>
<feature type="binding site" evidence="7">
    <location>
        <position position="120"/>
    </location>
    <ligand>
        <name>ATP</name>
        <dbReference type="ChEBI" id="CHEBI:30616"/>
    </ligand>
</feature>
<feature type="compositionally biased region" description="Basic and acidic residues" evidence="8">
    <location>
        <begin position="185"/>
        <end position="197"/>
    </location>
</feature>
<dbReference type="HAMAP" id="MF_00109">
    <property type="entry name" value="Shikimate_kinase"/>
    <property type="match status" value="1"/>
</dbReference>
<keyword evidence="2 7" id="KW-0808">Transferase</keyword>
<keyword evidence="1 7" id="KW-0028">Amino-acid biosynthesis</keyword>
<gene>
    <name evidence="9" type="primary">aroK_1</name>
    <name evidence="7" type="synonym">aroK</name>
    <name evidence="9" type="ORF">Dia5BBH33_17140</name>
</gene>
<comment type="function">
    <text evidence="7">Catalyzes the specific phosphorylation of the 3-hydroxyl group of shikimic acid using ATP as a cosubstrate.</text>
</comment>
<evidence type="ECO:0000256" key="5">
    <source>
        <dbReference type="ARBA" id="ARBA00022840"/>
    </source>
</evidence>
<keyword evidence="5 7" id="KW-0067">ATP-binding</keyword>
<feature type="binding site" evidence="7">
    <location>
        <position position="17"/>
    </location>
    <ligand>
        <name>Mg(2+)</name>
        <dbReference type="ChEBI" id="CHEBI:18420"/>
    </ligand>
</feature>
<keyword evidence="7" id="KW-0963">Cytoplasm</keyword>
<dbReference type="GO" id="GO:0000287">
    <property type="term" value="F:magnesium ion binding"/>
    <property type="evidence" value="ECO:0007669"/>
    <property type="project" value="UniProtKB-UniRule"/>
</dbReference>
<dbReference type="GO" id="GO:0005524">
    <property type="term" value="F:ATP binding"/>
    <property type="evidence" value="ECO:0007669"/>
    <property type="project" value="UniProtKB-UniRule"/>
</dbReference>
<comment type="cofactor">
    <cofactor evidence="7">
        <name>Mg(2+)</name>
        <dbReference type="ChEBI" id="CHEBI:18420"/>
    </cofactor>
    <text evidence="7">Binds 1 Mg(2+) ion per subunit.</text>
</comment>
<keyword evidence="3 7" id="KW-0547">Nucleotide-binding</keyword>
<evidence type="ECO:0000256" key="1">
    <source>
        <dbReference type="ARBA" id="ARBA00022605"/>
    </source>
</evidence>